<dbReference type="InterPro" id="IPR007404">
    <property type="entry name" value="YdjM-like"/>
</dbReference>
<gene>
    <name evidence="2" type="ORF">MGMO_224c00020</name>
</gene>
<dbReference type="PANTHER" id="PTHR35531">
    <property type="entry name" value="INNER MEMBRANE PROTEIN YBCI-RELATED"/>
    <property type="match status" value="1"/>
</dbReference>
<comment type="caution">
    <text evidence="2">The sequence shown here is derived from an EMBL/GenBank/DDBJ whole genome shotgun (WGS) entry which is preliminary data.</text>
</comment>
<name>V5AYG6_9GAMM</name>
<keyword evidence="3" id="KW-1185">Reference proteome</keyword>
<protein>
    <submittedName>
        <fullName evidence="2">Membrane-bound metal-dependent hydrolase</fullName>
    </submittedName>
</protein>
<dbReference type="Proteomes" id="UP000017842">
    <property type="component" value="Unassembled WGS sequence"/>
</dbReference>
<accession>V5AYG6</accession>
<dbReference type="eggNOG" id="COG1988">
    <property type="taxonomic scope" value="Bacteria"/>
</dbReference>
<dbReference type="PATRIC" id="fig|1116472.3.peg.4088"/>
<keyword evidence="2" id="KW-0378">Hydrolase</keyword>
<dbReference type="GO" id="GO:0016787">
    <property type="term" value="F:hydrolase activity"/>
    <property type="evidence" value="ECO:0007669"/>
    <property type="project" value="UniProtKB-KW"/>
</dbReference>
<dbReference type="PANTHER" id="PTHR35531:SF1">
    <property type="entry name" value="INNER MEMBRANE PROTEIN YBCI-RELATED"/>
    <property type="match status" value="1"/>
</dbReference>
<keyword evidence="1" id="KW-0812">Transmembrane</keyword>
<dbReference type="AlphaFoldDB" id="V5AYG6"/>
<keyword evidence="1" id="KW-0472">Membrane</keyword>
<evidence type="ECO:0000313" key="2">
    <source>
        <dbReference type="EMBL" id="ESS65915.1"/>
    </source>
</evidence>
<evidence type="ECO:0000313" key="3">
    <source>
        <dbReference type="Proteomes" id="UP000017842"/>
    </source>
</evidence>
<dbReference type="RefSeq" id="WP_023496644.1">
    <property type="nucleotide sequence ID" value="NZ_AYLO01000182.1"/>
</dbReference>
<keyword evidence="1" id="KW-1133">Transmembrane helix</keyword>
<feature type="transmembrane region" description="Helical" evidence="1">
    <location>
        <begin position="27"/>
        <end position="49"/>
    </location>
</feature>
<dbReference type="OrthoDB" id="9794683at2"/>
<dbReference type="Pfam" id="PF04307">
    <property type="entry name" value="YdjM"/>
    <property type="match status" value="1"/>
</dbReference>
<feature type="transmembrane region" description="Helical" evidence="1">
    <location>
        <begin position="55"/>
        <end position="76"/>
    </location>
</feature>
<dbReference type="EMBL" id="AYLO01000182">
    <property type="protein sequence ID" value="ESS65915.1"/>
    <property type="molecule type" value="Genomic_DNA"/>
</dbReference>
<dbReference type="STRING" id="1116472.MGMO_224c00020"/>
<organism evidence="2 3">
    <name type="scientific">Methyloglobulus morosus KoM1</name>
    <dbReference type="NCBI Taxonomy" id="1116472"/>
    <lineage>
        <taxon>Bacteria</taxon>
        <taxon>Pseudomonadati</taxon>
        <taxon>Pseudomonadota</taxon>
        <taxon>Gammaproteobacteria</taxon>
        <taxon>Methylococcales</taxon>
        <taxon>Methylococcaceae</taxon>
        <taxon>Methyloglobulus</taxon>
    </lineage>
</organism>
<feature type="transmembrane region" description="Helical" evidence="1">
    <location>
        <begin position="88"/>
        <end position="116"/>
    </location>
</feature>
<reference evidence="2 3" key="1">
    <citation type="journal article" date="2013" name="Genome Announc.">
        <title>Draft Genome Sequence of the Methanotrophic Gammaproteobacterium Methyloglobulus morosus DSM 22980 Strain KoM1.</title>
        <authorList>
            <person name="Poehlein A."/>
            <person name="Deutzmann J.S."/>
            <person name="Daniel R."/>
            <person name="Simeonova D.D."/>
        </authorList>
    </citation>
    <scope>NUCLEOTIDE SEQUENCE [LARGE SCALE GENOMIC DNA]</scope>
    <source>
        <strain evidence="2 3">KoM1</strain>
    </source>
</reference>
<sequence length="148" mass="16771">MASAFSHIAVPAVLYASFKSETVNLRLFVLAAVCSVFPDMDIIGFKFGIPYGSQWWHRGFTHSLVFALCPASLLTYFHRQFRSKPWTVFWLCFISCASHAFLDAMTNGGLGVALYWPFSLKRIFFPFRPIQVSPIGVGQNYKSFFPPI</sequence>
<proteinExistence type="predicted"/>
<evidence type="ECO:0000256" key="1">
    <source>
        <dbReference type="SAM" id="Phobius"/>
    </source>
</evidence>